<dbReference type="PANTHER" id="PTHR24058:SF17">
    <property type="entry name" value="HOMEODOMAIN INTERACTING PROTEIN KINASE, ISOFORM D"/>
    <property type="match status" value="1"/>
</dbReference>
<dbReference type="SMART" id="SM00220">
    <property type="entry name" value="S_TKc"/>
    <property type="match status" value="1"/>
</dbReference>
<protein>
    <recommendedName>
        <fullName evidence="8">Protein kinase domain-containing protein</fullName>
    </recommendedName>
</protein>
<feature type="compositionally biased region" description="Low complexity" evidence="7">
    <location>
        <begin position="970"/>
        <end position="984"/>
    </location>
</feature>
<feature type="compositionally biased region" description="Polar residues" evidence="7">
    <location>
        <begin position="785"/>
        <end position="800"/>
    </location>
</feature>
<dbReference type="PROSITE" id="PS00107">
    <property type="entry name" value="PROTEIN_KINASE_ATP"/>
    <property type="match status" value="1"/>
</dbReference>
<feature type="compositionally biased region" description="Basic and acidic residues" evidence="7">
    <location>
        <begin position="31"/>
        <end position="44"/>
    </location>
</feature>
<feature type="region of interest" description="Disordered" evidence="7">
    <location>
        <begin position="576"/>
        <end position="651"/>
    </location>
</feature>
<dbReference type="InterPro" id="IPR011009">
    <property type="entry name" value="Kinase-like_dom_sf"/>
</dbReference>
<feature type="region of interest" description="Disordered" evidence="7">
    <location>
        <begin position="16"/>
        <end position="57"/>
    </location>
</feature>
<dbReference type="PANTHER" id="PTHR24058">
    <property type="entry name" value="DUAL SPECIFICITY PROTEIN KINASE"/>
    <property type="match status" value="1"/>
</dbReference>
<feature type="region of interest" description="Disordered" evidence="7">
    <location>
        <begin position="720"/>
        <end position="816"/>
    </location>
</feature>
<feature type="compositionally biased region" description="Low complexity" evidence="7">
    <location>
        <begin position="609"/>
        <end position="619"/>
    </location>
</feature>
<evidence type="ECO:0000256" key="7">
    <source>
        <dbReference type="SAM" id="MobiDB-lite"/>
    </source>
</evidence>
<evidence type="ECO:0000256" key="4">
    <source>
        <dbReference type="ARBA" id="ARBA00022777"/>
    </source>
</evidence>
<feature type="compositionally biased region" description="Low complexity" evidence="7">
    <location>
        <begin position="889"/>
        <end position="908"/>
    </location>
</feature>
<evidence type="ECO:0000256" key="5">
    <source>
        <dbReference type="ARBA" id="ARBA00022840"/>
    </source>
</evidence>
<evidence type="ECO:0000313" key="10">
    <source>
        <dbReference type="Proteomes" id="UP001642484"/>
    </source>
</evidence>
<dbReference type="SUPFAM" id="SSF56112">
    <property type="entry name" value="Protein kinase-like (PK-like)"/>
    <property type="match status" value="1"/>
</dbReference>
<dbReference type="PROSITE" id="PS50011">
    <property type="entry name" value="PROTEIN_KINASE_DOM"/>
    <property type="match status" value="1"/>
</dbReference>
<keyword evidence="1" id="KW-0723">Serine/threonine-protein kinase</keyword>
<name>A0ABP0PFI2_9DINO</name>
<evidence type="ECO:0000256" key="1">
    <source>
        <dbReference type="ARBA" id="ARBA00022527"/>
    </source>
</evidence>
<feature type="compositionally biased region" description="Polar residues" evidence="7">
    <location>
        <begin position="953"/>
        <end position="966"/>
    </location>
</feature>
<proteinExistence type="predicted"/>
<evidence type="ECO:0000256" key="6">
    <source>
        <dbReference type="PROSITE-ProRule" id="PRU10141"/>
    </source>
</evidence>
<dbReference type="InterPro" id="IPR008271">
    <property type="entry name" value="Ser/Thr_kinase_AS"/>
</dbReference>
<feature type="compositionally biased region" description="Low complexity" evidence="7">
    <location>
        <begin position="928"/>
        <end position="952"/>
    </location>
</feature>
<dbReference type="InterPro" id="IPR000719">
    <property type="entry name" value="Prot_kinase_dom"/>
</dbReference>
<feature type="binding site" evidence="6">
    <location>
        <position position="161"/>
    </location>
    <ligand>
        <name>ATP</name>
        <dbReference type="ChEBI" id="CHEBI:30616"/>
    </ligand>
</feature>
<keyword evidence="3 6" id="KW-0547">Nucleotide-binding</keyword>
<feature type="compositionally biased region" description="Polar residues" evidence="7">
    <location>
        <begin position="1001"/>
        <end position="1011"/>
    </location>
</feature>
<sequence>MFYSPAVCTSLPGTGPKGGSCGADSSLRAPLDSDPRQVRNDMEGHQFSAPNAGAGEKREEFRHGNRMRSVTVNLVATYQVCCNDFGYSETHAPRRVLTKLSKGVYNSNYDNAEHDYICRVGDKIVNPDGHTYEILERLGHGTFGQVLKCHHSGSSSHVALKIIKNKPAYFHQALVEVRILQMLNQELDPDDDKRIVRMLDFFVYRKHLCIAFELLSVNLYEVLKQNSFRGVSMALIRVLTDQLLKAMRCLREASVIHCDLKPENVLLSNIHHTRIKLIDFGSACFESHTVYPYIQSRFYRSPEVLLGVPYTSAIDMWSLGCICAELFLGLPVFPGHSEYDQVRRMVEVLGMPPSTLLDAGRNTKRYFRKEELKPNEPGAEGPSTSSADGEQEPQEPQELDANAQEAPQEVHSASSSGPEDGRASAERERPVQAEVTGAEHVSEEEDPRVYVVTGAGGVGSSCNGEYRRVGEHNQKPLYKKTNGDAIIFFNLRWKMNSIHDTRGWYYMAPDVSSATPPEGPWTTEQYDQDDADPAPVVSTLKIEAKSSFLDLLKHRLGIHADDAEEKSFKVQDAKVEEHPLDASTSASTALDTDGTASGGGPRRDDSDATGSRTGRSSGPGRPPFARRKSKRRQMAWRLKTKEEYERDEHKKEPVPKKYFNFSSLEQMVTLAPYRSNLSRRQLKEEKERRLCFLQFLGGLLQLNPDLRWTPKQASAHPFIMGKAHDPDFRPPPPDHPVPNFQKANPPSRLPGRDVPPRPSVPMLPKGKLGPPSTEGASSARAWEEQNASGFESDQTRSAPATTREGPGEETGGMSHIKTDTAMPESALSGLWGQLCMGIPLPDDNPAESYRPPIDQMSERFFRSFMQVAGRRPSEVSTEGEPGTASPPKAAGTSFCSSASSAGSPTGRPAGPGPSPLLKPTDLRLMGLRSAGAGASSTPGGSSTTAPRPGSGPMTSSIDRQTPQRGGSATLGRASLSRGGSRGSSPWHLPSPMSELSFASERVNSSQPSGSDSCEEPRHLGSEMAFNFEDPSGISSDAHGPSDCGSPWIPESSASGAREQKDVQSAMWESLKYEMTRVELGRDRLPRRLEMQSPGSTGALGTFREAIGMNDNGPVIPISAARHQQTLGTGTAEETTSSTGLFSISRSVDGHMGFGFPGSSRRKSKRPQ</sequence>
<keyword evidence="4" id="KW-0418">Kinase</keyword>
<comment type="caution">
    <text evidence="9">The sequence shown here is derived from an EMBL/GenBank/DDBJ whole genome shotgun (WGS) entry which is preliminary data.</text>
</comment>
<dbReference type="Gene3D" id="3.30.200.20">
    <property type="entry name" value="Phosphorylase Kinase, domain 1"/>
    <property type="match status" value="1"/>
</dbReference>
<feature type="compositionally biased region" description="Basic residues" evidence="7">
    <location>
        <begin position="624"/>
        <end position="634"/>
    </location>
</feature>
<keyword evidence="2" id="KW-0808">Transferase</keyword>
<evidence type="ECO:0000259" key="8">
    <source>
        <dbReference type="PROSITE" id="PS50011"/>
    </source>
</evidence>
<feature type="domain" description="Protein kinase" evidence="8">
    <location>
        <begin position="132"/>
        <end position="414"/>
    </location>
</feature>
<keyword evidence="5 6" id="KW-0067">ATP-binding</keyword>
<feature type="compositionally biased region" description="Basic and acidic residues" evidence="7">
    <location>
        <begin position="639"/>
        <end position="651"/>
    </location>
</feature>
<dbReference type="InterPro" id="IPR050494">
    <property type="entry name" value="Ser_Thr_dual-spec_kinase"/>
</dbReference>
<feature type="compositionally biased region" description="Basic and acidic residues" evidence="7">
    <location>
        <begin position="419"/>
        <end position="431"/>
    </location>
</feature>
<dbReference type="PROSITE" id="PS00108">
    <property type="entry name" value="PROTEIN_KINASE_ST"/>
    <property type="match status" value="1"/>
</dbReference>
<dbReference type="Gene3D" id="1.10.510.10">
    <property type="entry name" value="Transferase(Phosphotransferase) domain 1"/>
    <property type="match status" value="2"/>
</dbReference>
<organism evidence="9 10">
    <name type="scientific">Durusdinium trenchii</name>
    <dbReference type="NCBI Taxonomy" id="1381693"/>
    <lineage>
        <taxon>Eukaryota</taxon>
        <taxon>Sar</taxon>
        <taxon>Alveolata</taxon>
        <taxon>Dinophyceae</taxon>
        <taxon>Suessiales</taxon>
        <taxon>Symbiodiniaceae</taxon>
        <taxon>Durusdinium</taxon>
    </lineage>
</organism>
<evidence type="ECO:0000256" key="3">
    <source>
        <dbReference type="ARBA" id="ARBA00022741"/>
    </source>
</evidence>
<feature type="compositionally biased region" description="Acidic residues" evidence="7">
    <location>
        <begin position="389"/>
        <end position="398"/>
    </location>
</feature>
<evidence type="ECO:0000256" key="2">
    <source>
        <dbReference type="ARBA" id="ARBA00022679"/>
    </source>
</evidence>
<gene>
    <name evidence="9" type="ORF">CCMP2556_LOCUS36828</name>
</gene>
<keyword evidence="10" id="KW-1185">Reference proteome</keyword>
<dbReference type="Pfam" id="PF00069">
    <property type="entry name" value="Pkinase"/>
    <property type="match status" value="1"/>
</dbReference>
<feature type="region of interest" description="Disordered" evidence="7">
    <location>
        <begin position="367"/>
        <end position="446"/>
    </location>
</feature>
<reference evidence="9 10" key="1">
    <citation type="submission" date="2024-02" db="EMBL/GenBank/DDBJ databases">
        <authorList>
            <person name="Chen Y."/>
            <person name="Shah S."/>
            <person name="Dougan E. K."/>
            <person name="Thang M."/>
            <person name="Chan C."/>
        </authorList>
    </citation>
    <scope>NUCLEOTIDE SEQUENCE [LARGE SCALE GENOMIC DNA]</scope>
</reference>
<dbReference type="EMBL" id="CAXAMN010023040">
    <property type="protein sequence ID" value="CAK9074786.1"/>
    <property type="molecule type" value="Genomic_DNA"/>
</dbReference>
<dbReference type="InterPro" id="IPR017441">
    <property type="entry name" value="Protein_kinase_ATP_BS"/>
</dbReference>
<dbReference type="Proteomes" id="UP001642484">
    <property type="component" value="Unassembled WGS sequence"/>
</dbReference>
<feature type="region of interest" description="Disordered" evidence="7">
    <location>
        <begin position="834"/>
        <end position="1062"/>
    </location>
</feature>
<evidence type="ECO:0000313" key="9">
    <source>
        <dbReference type="EMBL" id="CAK9074786.1"/>
    </source>
</evidence>
<accession>A0ABP0PFI2</accession>